<evidence type="ECO:0000313" key="3">
    <source>
        <dbReference type="Proteomes" id="UP001499959"/>
    </source>
</evidence>
<organism evidence="2 3">
    <name type="scientific">Lysobacter hankyongensis</name>
    <dbReference type="NCBI Taxonomy" id="1176535"/>
    <lineage>
        <taxon>Bacteria</taxon>
        <taxon>Pseudomonadati</taxon>
        <taxon>Pseudomonadota</taxon>
        <taxon>Gammaproteobacteria</taxon>
        <taxon>Lysobacterales</taxon>
        <taxon>Lysobacteraceae</taxon>
        <taxon>Lysobacter</taxon>
    </lineage>
</organism>
<evidence type="ECO:0000313" key="2">
    <source>
        <dbReference type="EMBL" id="GAA4786200.1"/>
    </source>
</evidence>
<name>A0ABP9AUT3_9GAMM</name>
<protein>
    <recommendedName>
        <fullName evidence="4">DUF4920 domain-containing protein</fullName>
    </recommendedName>
</protein>
<accession>A0ABP9AUT3</accession>
<dbReference type="Pfam" id="PF16267">
    <property type="entry name" value="DUF4920"/>
    <property type="match status" value="1"/>
</dbReference>
<dbReference type="InterPro" id="IPR032577">
    <property type="entry name" value="DUF4920"/>
</dbReference>
<reference evidence="3" key="1">
    <citation type="journal article" date="2019" name="Int. J. Syst. Evol. Microbiol.">
        <title>The Global Catalogue of Microorganisms (GCM) 10K type strain sequencing project: providing services to taxonomists for standard genome sequencing and annotation.</title>
        <authorList>
            <consortium name="The Broad Institute Genomics Platform"/>
            <consortium name="The Broad Institute Genome Sequencing Center for Infectious Disease"/>
            <person name="Wu L."/>
            <person name="Ma J."/>
        </authorList>
    </citation>
    <scope>NUCLEOTIDE SEQUENCE [LARGE SCALE GENOMIC DNA]</scope>
    <source>
        <strain evidence="3">JCM 18204</strain>
    </source>
</reference>
<evidence type="ECO:0008006" key="4">
    <source>
        <dbReference type="Google" id="ProtNLM"/>
    </source>
</evidence>
<dbReference type="EMBL" id="BAABJE010000002">
    <property type="protein sequence ID" value="GAA4786200.1"/>
    <property type="molecule type" value="Genomic_DNA"/>
</dbReference>
<keyword evidence="1" id="KW-0732">Signal</keyword>
<proteinExistence type="predicted"/>
<feature type="signal peptide" evidence="1">
    <location>
        <begin position="1"/>
        <end position="18"/>
    </location>
</feature>
<dbReference type="RefSeq" id="WP_345302075.1">
    <property type="nucleotide sequence ID" value="NZ_BAABJE010000002.1"/>
</dbReference>
<sequence length="141" mass="15081">MRMFAVLALLTFAAAVQAGDAKPYGKPLPEGVSTPIAQAVARFDAHAGKPARFSGRIAEVCQAEGCWMVLEDDGQTARVMFGDHAFQIPKDSAGRAEVHGVLSRKTLTPAQIEHLKEDSKGLPVSPVEYRILADGLVLQTP</sequence>
<dbReference type="Proteomes" id="UP001499959">
    <property type="component" value="Unassembled WGS sequence"/>
</dbReference>
<gene>
    <name evidence="2" type="ORF">GCM10023307_08670</name>
</gene>
<comment type="caution">
    <text evidence="2">The sequence shown here is derived from an EMBL/GenBank/DDBJ whole genome shotgun (WGS) entry which is preliminary data.</text>
</comment>
<keyword evidence="3" id="KW-1185">Reference proteome</keyword>
<feature type="chain" id="PRO_5046021780" description="DUF4920 domain-containing protein" evidence="1">
    <location>
        <begin position="19"/>
        <end position="141"/>
    </location>
</feature>
<evidence type="ECO:0000256" key="1">
    <source>
        <dbReference type="SAM" id="SignalP"/>
    </source>
</evidence>